<reference evidence="1 2" key="1">
    <citation type="submission" date="2012-05" db="EMBL/GenBank/DDBJ databases">
        <title>Recombination and specialization in a pathogen metapopulation.</title>
        <authorList>
            <person name="Gardiner A."/>
            <person name="Kemen E."/>
            <person name="Schultz-Larsen T."/>
            <person name="MacLean D."/>
            <person name="Van Oosterhout C."/>
            <person name="Jones J.D.G."/>
        </authorList>
    </citation>
    <scope>NUCLEOTIDE SEQUENCE [LARGE SCALE GENOMIC DNA]</scope>
    <source>
        <strain evidence="1 2">Ac Nc2</strain>
    </source>
</reference>
<proteinExistence type="predicted"/>
<sequence>MILYNHGIHTSLVFTSHPTNREKRDILQQQNSSDKWGMGSNSIIRDCIPSVKWITYLIQSVPHVEASRPKMDHLGSNNVSLSPHLSKLMFLSITRTSVSVDYASYINVTEILPTRHHIIGAMEDTGHSFALSMGNSDIISGAWSIY</sequence>
<comment type="caution">
    <text evidence="1">The sequence shown here is derived from an EMBL/GenBank/DDBJ whole genome shotgun (WGS) entry which is preliminary data.</text>
</comment>
<evidence type="ECO:0000313" key="2">
    <source>
        <dbReference type="Proteomes" id="UP000053237"/>
    </source>
</evidence>
<dbReference type="EMBL" id="CAIX01000028">
    <property type="protein sequence ID" value="CCI42059.1"/>
    <property type="molecule type" value="Genomic_DNA"/>
</dbReference>
<name>A0A024G5C1_9STRA</name>
<dbReference type="InParanoid" id="A0A024G5C1"/>
<dbReference type="AlphaFoldDB" id="A0A024G5C1"/>
<accession>A0A024G5C1</accession>
<protein>
    <submittedName>
        <fullName evidence="1">Uncharacterized protein</fullName>
    </submittedName>
</protein>
<organism evidence="1 2">
    <name type="scientific">Albugo candida</name>
    <dbReference type="NCBI Taxonomy" id="65357"/>
    <lineage>
        <taxon>Eukaryota</taxon>
        <taxon>Sar</taxon>
        <taxon>Stramenopiles</taxon>
        <taxon>Oomycota</taxon>
        <taxon>Peronosporomycetes</taxon>
        <taxon>Albuginales</taxon>
        <taxon>Albuginaceae</taxon>
        <taxon>Albugo</taxon>
    </lineage>
</organism>
<keyword evidence="2" id="KW-1185">Reference proteome</keyword>
<evidence type="ECO:0000313" key="1">
    <source>
        <dbReference type="EMBL" id="CCI42059.1"/>
    </source>
</evidence>
<dbReference type="Proteomes" id="UP000053237">
    <property type="component" value="Unassembled WGS sequence"/>
</dbReference>
<gene>
    <name evidence="1" type="ORF">BN9_028430</name>
</gene>
<dbReference type="OrthoDB" id="1749473at2759"/>